<evidence type="ECO:0000256" key="3">
    <source>
        <dbReference type="ARBA" id="ARBA00022490"/>
    </source>
</evidence>
<organism evidence="5 6">
    <name type="scientific">Cylicocyclus nassatus</name>
    <name type="common">Nematode worm</name>
    <dbReference type="NCBI Taxonomy" id="53992"/>
    <lineage>
        <taxon>Eukaryota</taxon>
        <taxon>Metazoa</taxon>
        <taxon>Ecdysozoa</taxon>
        <taxon>Nematoda</taxon>
        <taxon>Chromadorea</taxon>
        <taxon>Rhabditida</taxon>
        <taxon>Rhabditina</taxon>
        <taxon>Rhabditomorpha</taxon>
        <taxon>Strongyloidea</taxon>
        <taxon>Strongylidae</taxon>
        <taxon>Cylicocyclus</taxon>
    </lineage>
</organism>
<protein>
    <recommendedName>
        <fullName evidence="7">Huntingtin</fullName>
    </recommendedName>
</protein>
<sequence>MAASKIERLEKAVHILEAALKANDLVTANKKNLSYEKERNACSEIRSIIVANDFNALYKADRRYGDLLAKSVEMIFRMVNHANQDVRTYAEESLDAVLRSLLLGFYHSRVLVLLITEVGRNHNARSLVCALRRLAHLIHFSKCNRVVSYGVHILSALTSLMKRPEEVIQSAIISYSGLLFDTLGPRMRSQQTEKAFDLYCVAADNLELNGTANRAAVTIIAHLATYYPSVLNKAFLRCMVCVRDADDSSNRTKLIGCLNTLKSIWPLLSEPGCAVARNNIKTVICSVLCCLYSNFSEVVVPSIELLDKIMADPLPWLWEFIPLEFDLASAFRPKVASVADMVSRTASPVFGEVSLPSSSLGSMLDVSETGTGICDFNTPLLLPERSAGPSSSGGSSSPTVEDEIIDPLLHADLYEEVNRSDNFGSDPALTSQQNCPDDASLGILKHLPVDICDMSSNCLVYTAALLAKRFLLAGLKGLKSDRDVRISHKILALNCITTIANHQNLARTTLLFDDFEQNLGEVSRYILHDDDQLCASTVLLLFKMDKYESAIHSNSHNYRRVMRAFQPIRKRSVLQAAIGQQSTLESLGILQDAINLAITEVSSTFFLLKVTCAEFLSSLKWNMVERSIREEWQLQCLHAYFDLLFSDDFKVAQAALSRVDRLVMNADFTEYSGVFAVRIPDDVISLGQGFLPAVLNMPSDYRFRGECPDIVVESNLEAVLSELTEYYTADVLKRSAGFCLVLDALLKTFPASLFSECWGCSSKQPSPTGGLLSVVLELCELNLSTPSKLSTGLRVVAALFAAFCESNIMNVVQEQASVDRATLPRLPEQILLDRLLLMPLRVLNLYYSLIAEYRSVTSQSSTSILSRPTLSPLPKKDISPSRIADISRLLGTSIHPSLQTSYLECPTLKQVFHSVVGAHRNFMERLDGELESRFVTLLQAALDCLGTICEMLTFAQLRPLLQEILLYIKVTFEVCPDGGTSLLHQLFKVVFGKNTANINLDMLHSMRMKDPIPPLNEAEMLYLRCANEFTLFSAFIGRKEYIDTFILRNIGWLKSDMLSKVHNPPPNEIAPALELFEGFVTVLLQVYGAFQSVPCKRAILGVMCELPRDGIIYAMADPKKALFEAVTTQLCDPISGNKELLTEIALYLIVLARTTVIKYDQVCRVAVDLMERAVKTNVCEVLSAVEVILLEILYVQRAEAGVIYTAFQNKSKALFLMSSQHTLQVWTLFLHWSRNEDNCWSTISLDFLAAYSDFVAECSESSLSHSVYAIVTALACMSPAMYRPVDSVFQLFQNSVTNEDLPAGIKLKQTVPLLFSIFNNVTEEKLLMRLEQLIENPLDWLARNVYELLVLSSSTEPRKENLFSEYSLFLLQTVVNLVKAESYRKLCTALQALLKQCDALPTLHLFATQPSLLSQWLQLLHLFNISLDRYTTNCPKEYVTRLIASFSSAQKSGDFDEVAAIKENNFTLALPKECPLVEFCKSVFSDSLWCTCPRVFRTLLSLESQDIYYVYECVPENERQSFLGHLVNSLSAGLTTRMVFPDTYKATVAKSQEILDVVYDLVEYEGEDNKETLRTKIFVLSRLSLMGSHDLVWGEFRSNEVTALLEHAAEEMNLPECNLRAVCDGLIFMLEHRSTRDIFFRDIFYGIHSIQKVLRTTFSLLGGRRDSTNVEQLQTSDKISVVTGDSTSNSIFDDFGGFDGFICALFNDVHAVCHLFKSKAHGDSQHLEKFCRVLLRHPLLHRLAIVPYMALKMNWKLRVELRGNSVHVPLVNIHLLCNIDILCDFSWRINWLGWISRQQFEDFWMSLFGVLSSTPSGNELAVENSVNLTEQILASSFAVSVLTDILIFSLLYPEPGNPPMGHFIIKHRERTEPFYQSKSMQLLCLLKARLCHSNEPLQLYRRNLERLSYEGAEYCFGQLSALSLWTLTGVLNDENPQQIVKEDSPRMRISLSEYLLKTTCELDTASSVRALFENFSHWLARGLDQLPLPLLSSTVKSVALLSDLFDESSTYEILYAQMRNVFRGGFLTSHPDLGYVIYCMLKAVTVLGLEYVARGMTEADMTKQILTWVECGLTSCFPFVREATLHGFIYLMQSITLDPLKPVIQYVTGFLLEDLRKQLAVTDPINIIDIPASIEYSNLLWSVAFRIMEEPLQVTFKNTLLQRTCETFTVMNLSPCLLPVVTSGIEALILHSTSYLPQFLQLAHSCLKSYVTISSTFPYVLRIFIACVFKQEADPRRASAREFEPALDELYNIYRRCDERTAGMISSVLPSVLLRLYPEERVFSIILDFCSPTKFGYYPGHISHSLRMMFEFFERMRESQRLSSLMAFAQQVVTRLQAQPATNAEHRAVALCLLAAVSSYEDVAFRFHIYLASLHSFEANEESFELLMKNALEESSNY</sequence>
<dbReference type="GO" id="GO:0005737">
    <property type="term" value="C:cytoplasm"/>
    <property type="evidence" value="ECO:0007669"/>
    <property type="project" value="UniProtKB-SubCell"/>
</dbReference>
<dbReference type="InterPro" id="IPR048413">
    <property type="entry name" value="Htt_C-HEAT_rpt"/>
</dbReference>
<comment type="caution">
    <text evidence="5">The sequence shown here is derived from an EMBL/GenBank/DDBJ whole genome shotgun (WGS) entry which is preliminary data.</text>
</comment>
<evidence type="ECO:0000313" key="6">
    <source>
        <dbReference type="Proteomes" id="UP001176961"/>
    </source>
</evidence>
<evidence type="ECO:0000313" key="5">
    <source>
        <dbReference type="EMBL" id="CAJ0609028.1"/>
    </source>
</evidence>
<keyword evidence="3" id="KW-0963">Cytoplasm</keyword>
<dbReference type="InterPro" id="IPR024613">
    <property type="entry name" value="Huntingtin_N_HEAT_rpt-2"/>
</dbReference>
<evidence type="ECO:0008006" key="7">
    <source>
        <dbReference type="Google" id="ProtNLM"/>
    </source>
</evidence>
<dbReference type="InterPro" id="IPR016024">
    <property type="entry name" value="ARM-type_fold"/>
</dbReference>
<dbReference type="InterPro" id="IPR028426">
    <property type="entry name" value="Huntingtin_fam"/>
</dbReference>
<dbReference type="Pfam" id="PF20927">
    <property type="entry name" value="Htt_C-HEAT"/>
    <property type="match status" value="2"/>
</dbReference>
<dbReference type="SUPFAM" id="SSF48371">
    <property type="entry name" value="ARM repeat"/>
    <property type="match status" value="1"/>
</dbReference>
<dbReference type="Proteomes" id="UP001176961">
    <property type="component" value="Unassembled WGS sequence"/>
</dbReference>
<dbReference type="PANTHER" id="PTHR10170">
    <property type="entry name" value="HUNTINGTON DISEASE PROTEIN"/>
    <property type="match status" value="1"/>
</dbReference>
<proteinExistence type="predicted"/>
<name>A0AA36HEC3_CYLNA</name>
<evidence type="ECO:0000256" key="4">
    <source>
        <dbReference type="ARBA" id="ARBA00023242"/>
    </source>
</evidence>
<keyword evidence="6" id="KW-1185">Reference proteome</keyword>
<evidence type="ECO:0000256" key="2">
    <source>
        <dbReference type="ARBA" id="ARBA00004496"/>
    </source>
</evidence>
<dbReference type="PANTHER" id="PTHR10170:SF10">
    <property type="entry name" value="HUNTINGTIN"/>
    <property type="match status" value="1"/>
</dbReference>
<dbReference type="EMBL" id="CATQJL010000326">
    <property type="protein sequence ID" value="CAJ0609028.1"/>
    <property type="molecule type" value="Genomic_DNA"/>
</dbReference>
<accession>A0AA36HEC3</accession>
<evidence type="ECO:0000256" key="1">
    <source>
        <dbReference type="ARBA" id="ARBA00004123"/>
    </source>
</evidence>
<dbReference type="GO" id="GO:0005634">
    <property type="term" value="C:nucleus"/>
    <property type="evidence" value="ECO:0007669"/>
    <property type="project" value="UniProtKB-SubCell"/>
</dbReference>
<keyword evidence="4" id="KW-0539">Nucleus</keyword>
<reference evidence="5" key="1">
    <citation type="submission" date="2023-07" db="EMBL/GenBank/DDBJ databases">
        <authorList>
            <consortium name="CYATHOMIX"/>
        </authorList>
    </citation>
    <scope>NUCLEOTIDE SEQUENCE</scope>
    <source>
        <strain evidence="5">N/A</strain>
    </source>
</reference>
<comment type="subcellular location">
    <subcellularLocation>
        <location evidence="2">Cytoplasm</location>
    </subcellularLocation>
    <subcellularLocation>
        <location evidence="1">Nucleus</location>
    </subcellularLocation>
</comment>
<gene>
    <name evidence="5" type="ORF">CYNAS_LOCUS21011</name>
</gene>
<dbReference type="Pfam" id="PF12372">
    <property type="entry name" value="Htt_N-HEAT"/>
    <property type="match status" value="1"/>
</dbReference>
<dbReference type="InterPro" id="IPR048411">
    <property type="entry name" value="Htt_N_HEAT_rpt-1"/>
</dbReference>
<dbReference type="Pfam" id="PF20926">
    <property type="entry name" value="Htt_N-HEAT_1"/>
    <property type="match status" value="1"/>
</dbReference>